<proteinExistence type="predicted"/>
<accession>A0A6A1Q339</accession>
<keyword evidence="1" id="KW-0812">Transmembrane</keyword>
<keyword evidence="3" id="KW-1185">Reference proteome</keyword>
<organism evidence="2 3">
    <name type="scientific">Balaenoptera physalus</name>
    <name type="common">Fin whale</name>
    <name type="synonym">Balaena physalus</name>
    <dbReference type="NCBI Taxonomy" id="9770"/>
    <lineage>
        <taxon>Eukaryota</taxon>
        <taxon>Metazoa</taxon>
        <taxon>Chordata</taxon>
        <taxon>Craniata</taxon>
        <taxon>Vertebrata</taxon>
        <taxon>Euteleostomi</taxon>
        <taxon>Mammalia</taxon>
        <taxon>Eutheria</taxon>
        <taxon>Laurasiatheria</taxon>
        <taxon>Artiodactyla</taxon>
        <taxon>Whippomorpha</taxon>
        <taxon>Cetacea</taxon>
        <taxon>Mysticeti</taxon>
        <taxon>Balaenopteridae</taxon>
        <taxon>Balaenoptera</taxon>
    </lineage>
</organism>
<gene>
    <name evidence="2" type="ORF">E2I00_001166</name>
</gene>
<dbReference type="OrthoDB" id="8936251at2759"/>
<evidence type="ECO:0000313" key="3">
    <source>
        <dbReference type="Proteomes" id="UP000437017"/>
    </source>
</evidence>
<reference evidence="2 3" key="1">
    <citation type="journal article" date="2019" name="PLoS ONE">
        <title>Genomic analyses reveal an absence of contemporary introgressive admixture between fin whales and blue whales, despite known hybrids.</title>
        <authorList>
            <person name="Westbury M.V."/>
            <person name="Petersen B."/>
            <person name="Lorenzen E.D."/>
        </authorList>
    </citation>
    <scope>NUCLEOTIDE SEQUENCE [LARGE SCALE GENOMIC DNA]</scope>
    <source>
        <strain evidence="2">FinWhale-01</strain>
    </source>
</reference>
<protein>
    <submittedName>
        <fullName evidence="2">Uncharacterized protein</fullName>
    </submittedName>
</protein>
<dbReference type="AlphaFoldDB" id="A0A6A1Q339"/>
<keyword evidence="1" id="KW-1133">Transmembrane helix</keyword>
<evidence type="ECO:0000256" key="1">
    <source>
        <dbReference type="SAM" id="Phobius"/>
    </source>
</evidence>
<feature type="non-terminal residue" evidence="2">
    <location>
        <position position="86"/>
    </location>
</feature>
<keyword evidence="1" id="KW-0472">Membrane</keyword>
<comment type="caution">
    <text evidence="2">The sequence shown here is derived from an EMBL/GenBank/DDBJ whole genome shotgun (WGS) entry which is preliminary data.</text>
</comment>
<sequence>MSDQGAGTRPIKSCQLGKQVGAWWTVARHRGNEMARRVVSGLLLCGVAAVFLVLLQGAQSVYIQVLMPSHLLSLLPQYQGFQVQLE</sequence>
<name>A0A6A1Q339_BALPH</name>
<evidence type="ECO:0000313" key="2">
    <source>
        <dbReference type="EMBL" id="KAB0402040.1"/>
    </source>
</evidence>
<dbReference type="Proteomes" id="UP000437017">
    <property type="component" value="Unassembled WGS sequence"/>
</dbReference>
<dbReference type="EMBL" id="SGJD01001089">
    <property type="protein sequence ID" value="KAB0402040.1"/>
    <property type="molecule type" value="Genomic_DNA"/>
</dbReference>
<feature type="transmembrane region" description="Helical" evidence="1">
    <location>
        <begin position="38"/>
        <end position="58"/>
    </location>
</feature>